<dbReference type="Gene3D" id="3.90.1570.10">
    <property type="entry name" value="tt1808, chain A"/>
    <property type="match status" value="1"/>
</dbReference>
<keyword evidence="3" id="KW-1185">Reference proteome</keyword>
<evidence type="ECO:0000313" key="2">
    <source>
        <dbReference type="EMBL" id="QBD83657.1"/>
    </source>
</evidence>
<feature type="domain" description="Putative restriction endonuclease" evidence="1">
    <location>
        <begin position="27"/>
        <end position="193"/>
    </location>
</feature>
<dbReference type="OrthoDB" id="9793127at2"/>
<dbReference type="PANTHER" id="PTHR34107:SF4">
    <property type="entry name" value="SLL1222 PROTEIN"/>
    <property type="match status" value="1"/>
</dbReference>
<dbReference type="InterPro" id="IPR008538">
    <property type="entry name" value="Uma2"/>
</dbReference>
<organism evidence="2 3">
    <name type="scientific">Ktedonosporobacter rubrisoli</name>
    <dbReference type="NCBI Taxonomy" id="2509675"/>
    <lineage>
        <taxon>Bacteria</taxon>
        <taxon>Bacillati</taxon>
        <taxon>Chloroflexota</taxon>
        <taxon>Ktedonobacteria</taxon>
        <taxon>Ktedonobacterales</taxon>
        <taxon>Ktedonosporobacteraceae</taxon>
        <taxon>Ktedonosporobacter</taxon>
    </lineage>
</organism>
<dbReference type="PANTHER" id="PTHR34107">
    <property type="entry name" value="SLL0198 PROTEIN-RELATED"/>
    <property type="match status" value="1"/>
</dbReference>
<accession>A0A4P6K5K5</accession>
<proteinExistence type="predicted"/>
<reference evidence="2 3" key="1">
    <citation type="submission" date="2019-01" db="EMBL/GenBank/DDBJ databases">
        <title>Ktedonosporobacter rubrisoli SCAWS-G2.</title>
        <authorList>
            <person name="Huang Y."/>
            <person name="Yan B."/>
        </authorList>
    </citation>
    <scope>NUCLEOTIDE SEQUENCE [LARGE SCALE GENOMIC DNA]</scope>
    <source>
        <strain evidence="2 3">SCAWS-G2</strain>
    </source>
</reference>
<dbReference type="CDD" id="cd06260">
    <property type="entry name" value="DUF820-like"/>
    <property type="match status" value="1"/>
</dbReference>
<dbReference type="Pfam" id="PF05685">
    <property type="entry name" value="Uma2"/>
    <property type="match status" value="1"/>
</dbReference>
<name>A0A4P6K5K5_KTERU</name>
<dbReference type="SUPFAM" id="SSF52980">
    <property type="entry name" value="Restriction endonuclease-like"/>
    <property type="match status" value="1"/>
</dbReference>
<keyword evidence="2" id="KW-0378">Hydrolase</keyword>
<dbReference type="InterPro" id="IPR011335">
    <property type="entry name" value="Restrct_endonuc-II-like"/>
</dbReference>
<dbReference type="Proteomes" id="UP000290365">
    <property type="component" value="Chromosome"/>
</dbReference>
<dbReference type="InterPro" id="IPR012296">
    <property type="entry name" value="Nuclease_put_TT1808"/>
</dbReference>
<dbReference type="AlphaFoldDB" id="A0A4P6K5K5"/>
<dbReference type="EMBL" id="CP035758">
    <property type="protein sequence ID" value="QBD83657.1"/>
    <property type="molecule type" value="Genomic_DNA"/>
</dbReference>
<evidence type="ECO:0000313" key="3">
    <source>
        <dbReference type="Proteomes" id="UP000290365"/>
    </source>
</evidence>
<keyword evidence="2" id="KW-0540">Nuclease</keyword>
<dbReference type="GO" id="GO:0004519">
    <property type="term" value="F:endonuclease activity"/>
    <property type="evidence" value="ECO:0007669"/>
    <property type="project" value="UniProtKB-KW"/>
</dbReference>
<evidence type="ECO:0000259" key="1">
    <source>
        <dbReference type="Pfam" id="PF05685"/>
    </source>
</evidence>
<keyword evidence="2" id="KW-0255">Endonuclease</keyword>
<protein>
    <submittedName>
        <fullName evidence="2">Uma2 family endonuclease</fullName>
    </submittedName>
</protein>
<gene>
    <name evidence="2" type="ORF">EPA93_33000</name>
</gene>
<sequence length="198" mass="21978">MTTEESLSVVVPANRMPGPAQGQWTYAQYATIPEDGHRYEVVSGVLYMAPSPSAEHQSIVGEIFAYLRSAIQATKRGRVFVAPFDVILADRHVVQPDVLVVLNEHRERITERCVLGAPDLVVEVASPATIRHDLHEKFVAYASAGVPEYWIVLPGSKTVELLVLEEGQYHSLGVFRGKASLPSKIVPEWNVKVEQFFL</sequence>
<dbReference type="KEGG" id="kbs:EPA93_33000"/>